<dbReference type="AlphaFoldDB" id="A0A061RJK4"/>
<dbReference type="PANTHER" id="PTHR35169:SF1">
    <property type="entry name" value="PROLYL 4-HYDROXYLASE ALPHA SUBUNIT FE(2+) 2OG DIOXYGENASE DOMAIN-CONTAINING PROTEIN"/>
    <property type="match status" value="1"/>
</dbReference>
<gene>
    <name evidence="2" type="ORF">TSPGSL018_3018</name>
    <name evidence="3" type="ORF">TSPGSL018_5709</name>
</gene>
<name>A0A061RJK4_9CHLO</name>
<evidence type="ECO:0000259" key="1">
    <source>
        <dbReference type="Pfam" id="PF13640"/>
    </source>
</evidence>
<protein>
    <recommendedName>
        <fullName evidence="1">Prolyl 4-hydroxylase alpha subunit Fe(2+) 2OG dioxygenase domain-containing protein</fullName>
    </recommendedName>
</protein>
<organism evidence="2">
    <name type="scientific">Tetraselmis sp. GSL018</name>
    <dbReference type="NCBI Taxonomy" id="582737"/>
    <lineage>
        <taxon>Eukaryota</taxon>
        <taxon>Viridiplantae</taxon>
        <taxon>Chlorophyta</taxon>
        <taxon>core chlorophytes</taxon>
        <taxon>Chlorodendrophyceae</taxon>
        <taxon>Chlorodendrales</taxon>
        <taxon>Chlorodendraceae</taxon>
        <taxon>Tetraselmis</taxon>
    </lineage>
</organism>
<proteinExistence type="predicted"/>
<evidence type="ECO:0000313" key="2">
    <source>
        <dbReference type="EMBL" id="JAC70954.1"/>
    </source>
</evidence>
<dbReference type="InterPro" id="IPR044862">
    <property type="entry name" value="Pro_4_hyd_alph_FE2OG_OXY"/>
</dbReference>
<dbReference type="EMBL" id="GBEZ01002626">
    <property type="protein sequence ID" value="JAC82446.1"/>
    <property type="molecule type" value="Transcribed_RNA"/>
</dbReference>
<accession>A0A061RJK4</accession>
<reference evidence="2" key="1">
    <citation type="submission" date="2014-05" db="EMBL/GenBank/DDBJ databases">
        <title>The transcriptome of the halophilic microalga Tetraselmis sp. GSL018 isolated from the Great Salt Lake, Utah.</title>
        <authorList>
            <person name="Jinkerson R.E."/>
            <person name="D'Adamo S."/>
            <person name="Posewitz M.C."/>
        </authorList>
    </citation>
    <scope>NUCLEOTIDE SEQUENCE</scope>
    <source>
        <strain evidence="2">GSL018</strain>
    </source>
</reference>
<dbReference type="Gene3D" id="2.60.120.620">
    <property type="entry name" value="q2cbj1_9rhob like domain"/>
    <property type="match status" value="1"/>
</dbReference>
<dbReference type="Pfam" id="PF13640">
    <property type="entry name" value="2OG-FeII_Oxy_3"/>
    <property type="match status" value="1"/>
</dbReference>
<dbReference type="PANTHER" id="PTHR35169">
    <property type="entry name" value="FE2OG DIOXYGENASE DOMAIN-CONTAINING PROTEIN"/>
    <property type="match status" value="1"/>
</dbReference>
<evidence type="ECO:0000313" key="3">
    <source>
        <dbReference type="EMBL" id="JAC82446.1"/>
    </source>
</evidence>
<feature type="domain" description="Prolyl 4-hydroxylase alpha subunit Fe(2+) 2OG dioxygenase" evidence="1">
    <location>
        <begin position="195"/>
        <end position="296"/>
    </location>
</feature>
<dbReference type="EMBL" id="GBEZ01015189">
    <property type="protein sequence ID" value="JAC70954.1"/>
    <property type="molecule type" value="Transcribed_RNA"/>
</dbReference>
<sequence>MSGSATALDLDTNELAEDLTPHQLLRLRLIKRHCTAWDPSKISVALNVAMDATIVEGCSPDGARVSYSHVVVLDNFIGEAERAELFTAVTDYGWEGREEPPTQKWERQTCDGAGASPTWGLKASVLCELLGGDNRAILEVQSRLCRLYPEYNIVHLPSDVIQSGVGGVQPSDAPAGESLDEDFDCCPMLANAAVAGDEFQWHIDADPAALPPSSWTSTFGDYCNGEPGKPLLVSLILYLDKEWPRGHDAETLFLDASQDVGVVVRPKAYRAVLMDQDVLHRLSPPSRAAGRPRYSLVWKLAFLPKAEGGRCCIARREWGSPSPIGSAARLEVLKRRAASAAGTAAEAQRSEA</sequence>